<feature type="domain" description="P-type ATPase A" evidence="8">
    <location>
        <begin position="111"/>
        <end position="223"/>
    </location>
</feature>
<evidence type="ECO:0000313" key="10">
    <source>
        <dbReference type="EMBL" id="PRR83942.1"/>
    </source>
</evidence>
<dbReference type="SUPFAM" id="SSF81653">
    <property type="entry name" value="Calcium ATPase, transduction domain A"/>
    <property type="match status" value="1"/>
</dbReference>
<evidence type="ECO:0000256" key="3">
    <source>
        <dbReference type="ARBA" id="ARBA00022475"/>
    </source>
</evidence>
<dbReference type="GO" id="GO:0030007">
    <property type="term" value="P:intracellular potassium ion homeostasis"/>
    <property type="evidence" value="ECO:0007669"/>
    <property type="project" value="TreeGrafter"/>
</dbReference>
<feature type="transmembrane region" description="Helical" evidence="7">
    <location>
        <begin position="778"/>
        <end position="797"/>
    </location>
</feature>
<feature type="transmembrane region" description="Helical" evidence="7">
    <location>
        <begin position="272"/>
        <end position="292"/>
    </location>
</feature>
<dbReference type="PANTHER" id="PTHR43294:SF21">
    <property type="entry name" value="CATION TRANSPORTING ATPASE"/>
    <property type="match status" value="1"/>
</dbReference>
<feature type="transmembrane region" description="Helical" evidence="7">
    <location>
        <begin position="242"/>
        <end position="260"/>
    </location>
</feature>
<dbReference type="SUPFAM" id="SSF81660">
    <property type="entry name" value="Metal cation-transporting ATPase, ATP-binding domain N"/>
    <property type="match status" value="1"/>
</dbReference>
<evidence type="ECO:0000256" key="1">
    <source>
        <dbReference type="ARBA" id="ARBA00004651"/>
    </source>
</evidence>
<dbReference type="EMBL" id="PVXQ01000004">
    <property type="protein sequence ID" value="PRR83942.1"/>
    <property type="molecule type" value="Genomic_DNA"/>
</dbReference>
<gene>
    <name evidence="10" type="ORF">CLVI_05960</name>
</gene>
<keyword evidence="10" id="KW-0378">Hydrolase</keyword>
<keyword evidence="4 7" id="KW-0812">Transmembrane</keyword>
<dbReference type="InterPro" id="IPR023299">
    <property type="entry name" value="ATPase_P-typ_cyto_dom_N"/>
</dbReference>
<evidence type="ECO:0000313" key="11">
    <source>
        <dbReference type="Proteomes" id="UP000239471"/>
    </source>
</evidence>
<evidence type="ECO:0000256" key="2">
    <source>
        <dbReference type="ARBA" id="ARBA00005675"/>
    </source>
</evidence>
<feature type="transmembrane region" description="Helical" evidence="7">
    <location>
        <begin position="726"/>
        <end position="744"/>
    </location>
</feature>
<protein>
    <submittedName>
        <fullName evidence="10">Calcium-transporting ATPase 1</fullName>
        <ecNumber evidence="10">3.6.3.8</ecNumber>
    </submittedName>
</protein>
<accession>A0A2T0BJH3</accession>
<feature type="transmembrane region" description="Helical" evidence="7">
    <location>
        <begin position="694"/>
        <end position="714"/>
    </location>
</feature>
<keyword evidence="3" id="KW-1003">Cell membrane</keyword>
<dbReference type="RefSeq" id="WP_106058626.1">
    <property type="nucleotide sequence ID" value="NZ_PVXQ01000004.1"/>
</dbReference>
<dbReference type="GO" id="GO:0005886">
    <property type="term" value="C:plasma membrane"/>
    <property type="evidence" value="ECO:0007669"/>
    <property type="project" value="UniProtKB-SubCell"/>
</dbReference>
<name>A0A2T0BJH3_9CLOT</name>
<dbReference type="GO" id="GO:1902600">
    <property type="term" value="P:proton transmembrane transport"/>
    <property type="evidence" value="ECO:0007669"/>
    <property type="project" value="TreeGrafter"/>
</dbReference>
<dbReference type="InterPro" id="IPR023298">
    <property type="entry name" value="ATPase_P-typ_TM_dom_sf"/>
</dbReference>
<keyword evidence="5 7" id="KW-1133">Transmembrane helix</keyword>
<feature type="domain" description="Cation-transporting P-type ATPase N-terminal" evidence="9">
    <location>
        <begin position="6"/>
        <end position="67"/>
    </location>
</feature>
<dbReference type="InterPro" id="IPR059000">
    <property type="entry name" value="ATPase_P-type_domA"/>
</dbReference>
<feature type="transmembrane region" description="Helical" evidence="7">
    <location>
        <begin position="79"/>
        <end position="96"/>
    </location>
</feature>
<evidence type="ECO:0000256" key="7">
    <source>
        <dbReference type="SAM" id="Phobius"/>
    </source>
</evidence>
<evidence type="ECO:0000259" key="9">
    <source>
        <dbReference type="Pfam" id="PF00690"/>
    </source>
</evidence>
<feature type="transmembrane region" description="Helical" evidence="7">
    <location>
        <begin position="669"/>
        <end position="688"/>
    </location>
</feature>
<sequence length="829" mass="92651">MNNYCNNSWKTIVAMLKSDISKGLSENDCIQRKKAFGNNKVFVPYGNGKLGFIKEFIHLHIFISILISCYLIYSREIVMAIISVGLLLAGILIKVLHGKNKQDNIKFLQRLNNTTTTVLRDGLEIIVKSEQVLKGDIVIFSKGSLIPADIRIIRAIDIKVDEKNVTGENFLKDKFESKMDRDNYLVEEMKNILFRGSIIKEGEGSGIVVETGNSTQLGKMLAMLMYANNNKHTLGKKLEGKLGIMIFIISAFSIGMFLVTKGYGQAYYSLKLSLFATQSIPIVSIAFLYGYILKKDMRKQGIDLINFSTLDLISQIQVLFIDKIGAITKEEMIVNKIFVNNNIFEAKNINFNKEINIIRLIEIIVLCNNAIYSPEKGTGKGDLIEVAYLKFGDEKLAHKTMLESRYRRVFEIPMDSDKGVLTTLNKGKRGCRANVKGRLDAVLSRCTYIMIDGLEKEITLEDIDKIKSIDFKFSLEGLITQGVAYRSFSYNPTKSENIESNLVFVGIVALENPLSENIEEEIEEIKSRGIIPIIFTDDNKITATSIGKKTRVALRDNKVITGVEVDALSSEELIETVSRTRIFSRANPETKAKIIGLFTKDNYPVAACGETLGDLSVMSLCRLGIGKGNASEIIKKAADVFIQRNYLRGFLSLFHISERFNRGVRKIETLMGVLLFAEIIIINAISIISKGNIINVIPLIIINAILAVPLFIVLLKFPGIAGKNNLVIRSLMFIVLSLSGLYDINMENEVVLVLILGGMMMIYTIANSKISIRNSSLLIIIIGVLLWIGSIGILGYLNNESFSIDVIIKIGIGLIIYLIIELIMKKWQK</sequence>
<evidence type="ECO:0000259" key="8">
    <source>
        <dbReference type="Pfam" id="PF00122"/>
    </source>
</evidence>
<reference evidence="10 11" key="1">
    <citation type="submission" date="2018-03" db="EMBL/GenBank/DDBJ databases">
        <title>Genome sequence of Clostridium vincentii DSM 10228.</title>
        <authorList>
            <person name="Poehlein A."/>
            <person name="Daniel R."/>
        </authorList>
    </citation>
    <scope>NUCLEOTIDE SEQUENCE [LARGE SCALE GENOMIC DNA]</scope>
    <source>
        <strain evidence="10 11">DSM 10228</strain>
    </source>
</reference>
<dbReference type="EC" id="3.6.3.8" evidence="10"/>
<dbReference type="Gene3D" id="3.40.1110.10">
    <property type="entry name" value="Calcium-transporting ATPase, cytoplasmic domain N"/>
    <property type="match status" value="1"/>
</dbReference>
<feature type="transmembrane region" description="Helical" evidence="7">
    <location>
        <begin position="803"/>
        <end position="824"/>
    </location>
</feature>
<dbReference type="Gene3D" id="3.40.50.1000">
    <property type="entry name" value="HAD superfamily/HAD-like"/>
    <property type="match status" value="1"/>
</dbReference>
<dbReference type="GO" id="GO:0016787">
    <property type="term" value="F:hydrolase activity"/>
    <property type="evidence" value="ECO:0007669"/>
    <property type="project" value="UniProtKB-KW"/>
</dbReference>
<dbReference type="Pfam" id="PF13246">
    <property type="entry name" value="Cation_ATPase"/>
    <property type="match status" value="1"/>
</dbReference>
<organism evidence="10 11">
    <name type="scientific">Clostridium vincentii</name>
    <dbReference type="NCBI Taxonomy" id="52704"/>
    <lineage>
        <taxon>Bacteria</taxon>
        <taxon>Bacillati</taxon>
        <taxon>Bacillota</taxon>
        <taxon>Clostridia</taxon>
        <taxon>Eubacteriales</taxon>
        <taxon>Clostridiaceae</taxon>
        <taxon>Clostridium</taxon>
    </lineage>
</organism>
<comment type="similarity">
    <text evidence="2">Belongs to the cation transport ATPase (P-type) (TC 3.A.3) family. Type IIA subfamily.</text>
</comment>
<dbReference type="PANTHER" id="PTHR43294">
    <property type="entry name" value="SODIUM/POTASSIUM-TRANSPORTING ATPASE SUBUNIT ALPHA"/>
    <property type="match status" value="1"/>
</dbReference>
<dbReference type="GO" id="GO:0036376">
    <property type="term" value="P:sodium ion export across plasma membrane"/>
    <property type="evidence" value="ECO:0007669"/>
    <property type="project" value="TreeGrafter"/>
</dbReference>
<feature type="transmembrane region" description="Helical" evidence="7">
    <location>
        <begin position="750"/>
        <end position="766"/>
    </location>
</feature>
<dbReference type="Proteomes" id="UP000239471">
    <property type="component" value="Unassembled WGS sequence"/>
</dbReference>
<dbReference type="SUPFAM" id="SSF81665">
    <property type="entry name" value="Calcium ATPase, transmembrane domain M"/>
    <property type="match status" value="1"/>
</dbReference>
<dbReference type="InterPro" id="IPR050510">
    <property type="entry name" value="Cation_transp_ATPase_P-type"/>
</dbReference>
<dbReference type="Pfam" id="PF00122">
    <property type="entry name" value="E1-E2_ATPase"/>
    <property type="match status" value="1"/>
</dbReference>
<dbReference type="InterPro" id="IPR008250">
    <property type="entry name" value="ATPase_P-typ_transduc_dom_A_sf"/>
</dbReference>
<dbReference type="InterPro" id="IPR023214">
    <property type="entry name" value="HAD_sf"/>
</dbReference>
<evidence type="ECO:0000256" key="5">
    <source>
        <dbReference type="ARBA" id="ARBA00022989"/>
    </source>
</evidence>
<proteinExistence type="inferred from homology"/>
<evidence type="ECO:0000256" key="4">
    <source>
        <dbReference type="ARBA" id="ARBA00022692"/>
    </source>
</evidence>
<evidence type="ECO:0000256" key="6">
    <source>
        <dbReference type="ARBA" id="ARBA00023136"/>
    </source>
</evidence>
<feature type="transmembrane region" description="Helical" evidence="7">
    <location>
        <begin position="56"/>
        <end position="73"/>
    </location>
</feature>
<dbReference type="Pfam" id="PF00690">
    <property type="entry name" value="Cation_ATPase_N"/>
    <property type="match status" value="1"/>
</dbReference>
<keyword evidence="11" id="KW-1185">Reference proteome</keyword>
<dbReference type="GO" id="GO:0006883">
    <property type="term" value="P:intracellular sodium ion homeostasis"/>
    <property type="evidence" value="ECO:0007669"/>
    <property type="project" value="TreeGrafter"/>
</dbReference>
<dbReference type="GO" id="GO:0000166">
    <property type="term" value="F:nucleotide binding"/>
    <property type="evidence" value="ECO:0007669"/>
    <property type="project" value="InterPro"/>
</dbReference>
<comment type="subcellular location">
    <subcellularLocation>
        <location evidence="1">Cell membrane</location>
        <topology evidence="1">Multi-pass membrane protein</topology>
    </subcellularLocation>
</comment>
<keyword evidence="6 7" id="KW-0472">Membrane</keyword>
<dbReference type="InterPro" id="IPR004014">
    <property type="entry name" value="ATPase_P-typ_cation-transptr_N"/>
</dbReference>
<dbReference type="GO" id="GO:1990573">
    <property type="term" value="P:potassium ion import across plasma membrane"/>
    <property type="evidence" value="ECO:0007669"/>
    <property type="project" value="TreeGrafter"/>
</dbReference>
<dbReference type="Gene3D" id="2.70.150.10">
    <property type="entry name" value="Calcium-transporting ATPase, cytoplasmic transduction domain A"/>
    <property type="match status" value="1"/>
</dbReference>
<dbReference type="InterPro" id="IPR036412">
    <property type="entry name" value="HAD-like_sf"/>
</dbReference>
<comment type="caution">
    <text evidence="10">The sequence shown here is derived from an EMBL/GenBank/DDBJ whole genome shotgun (WGS) entry which is preliminary data.</text>
</comment>
<dbReference type="Gene3D" id="1.20.1110.10">
    <property type="entry name" value="Calcium-transporting ATPase, transmembrane domain"/>
    <property type="match status" value="1"/>
</dbReference>
<dbReference type="OrthoDB" id="1937481at2"/>
<dbReference type="GO" id="GO:0005391">
    <property type="term" value="F:P-type sodium:potassium-exchanging transporter activity"/>
    <property type="evidence" value="ECO:0007669"/>
    <property type="project" value="TreeGrafter"/>
</dbReference>
<dbReference type="SUPFAM" id="SSF56784">
    <property type="entry name" value="HAD-like"/>
    <property type="match status" value="1"/>
</dbReference>
<dbReference type="AlphaFoldDB" id="A0A2T0BJH3"/>